<dbReference type="GO" id="GO:0032993">
    <property type="term" value="C:protein-DNA complex"/>
    <property type="evidence" value="ECO:0007669"/>
    <property type="project" value="TreeGrafter"/>
</dbReference>
<sequence length="222" mass="24279">MNSDAPLTEDRLRQGAEALAAMDPDLAPLLARFGTPPLWPREPGFATLVQIILEQQVSLKAAKTLFERLEQALGGVAPATVLHAGESGLKAQGLTRQKARYCHELARRVNEGELPLEQLTQWSEPEGRKALLAVPGLGPWSVDVYYLMALRRPDVWPQGDLALAAAMQDVKGLETLPTRDQQQQLSEPWSPWRAVAARLLWVHYLAARGNYAGGTAPAAHPS</sequence>
<keyword evidence="3" id="KW-0227">DNA damage</keyword>
<dbReference type="PANTHER" id="PTHR43003:SF5">
    <property type="entry name" value="DNA-3-METHYLADENINE GLYCOSYLASE"/>
    <property type="match status" value="1"/>
</dbReference>
<evidence type="ECO:0000313" key="6">
    <source>
        <dbReference type="EMBL" id="AHI29472.1"/>
    </source>
</evidence>
<name>W5YJU2_9GAMM</name>
<dbReference type="SUPFAM" id="SSF48150">
    <property type="entry name" value="DNA-glycosylase"/>
    <property type="match status" value="1"/>
</dbReference>
<dbReference type="GO" id="GO:0006307">
    <property type="term" value="P:DNA alkylation repair"/>
    <property type="evidence" value="ECO:0007669"/>
    <property type="project" value="TreeGrafter"/>
</dbReference>
<dbReference type="Gene3D" id="1.10.340.30">
    <property type="entry name" value="Hypothetical protein, domain 2"/>
    <property type="match status" value="1"/>
</dbReference>
<dbReference type="SMART" id="SM00478">
    <property type="entry name" value="ENDO3c"/>
    <property type="match status" value="1"/>
</dbReference>
<dbReference type="EC" id="3.2.2.21" evidence="2"/>
<evidence type="ECO:0000256" key="3">
    <source>
        <dbReference type="ARBA" id="ARBA00022763"/>
    </source>
</evidence>
<evidence type="ECO:0000256" key="1">
    <source>
        <dbReference type="ARBA" id="ARBA00000086"/>
    </source>
</evidence>
<dbReference type="Pfam" id="PF00730">
    <property type="entry name" value="HhH-GPD"/>
    <property type="match status" value="1"/>
</dbReference>
<evidence type="ECO:0000256" key="2">
    <source>
        <dbReference type="ARBA" id="ARBA00012000"/>
    </source>
</evidence>
<dbReference type="KEGG" id="msx:AU14_15490"/>
<dbReference type="GO" id="GO:0005737">
    <property type="term" value="C:cytoplasm"/>
    <property type="evidence" value="ECO:0007669"/>
    <property type="project" value="TreeGrafter"/>
</dbReference>
<protein>
    <recommendedName>
        <fullName evidence="2">DNA-3-methyladenine glycosylase II</fullName>
        <ecNumber evidence="2">3.2.2.21</ecNumber>
    </recommendedName>
</protein>
<dbReference type="PANTHER" id="PTHR43003">
    <property type="entry name" value="DNA-3-METHYLADENINE GLYCOSYLASE"/>
    <property type="match status" value="1"/>
</dbReference>
<dbReference type="GO" id="GO:0008725">
    <property type="term" value="F:DNA-3-methyladenine glycosylase activity"/>
    <property type="evidence" value="ECO:0007669"/>
    <property type="project" value="TreeGrafter"/>
</dbReference>
<evidence type="ECO:0000259" key="5">
    <source>
        <dbReference type="SMART" id="SM00478"/>
    </source>
</evidence>
<evidence type="ECO:0000256" key="4">
    <source>
        <dbReference type="ARBA" id="ARBA00023204"/>
    </source>
</evidence>
<dbReference type="RefSeq" id="WP_236744123.1">
    <property type="nucleotide sequence ID" value="NZ_CP007151.1"/>
</dbReference>
<dbReference type="Proteomes" id="UP000061489">
    <property type="component" value="Chromosome"/>
</dbReference>
<reference evidence="6 7" key="1">
    <citation type="journal article" date="2014" name="Genome Announc.">
        <title>Draft Genome Sequences of Marinobacter similis A3d10T and Marinobacter salarius R9SW1T.</title>
        <authorList>
            <person name="Ivanova E.P."/>
            <person name="Ng H.J."/>
            <person name="Webb H.K."/>
            <person name="Feng G."/>
            <person name="Oshima K."/>
            <person name="Hattori M."/>
            <person name="Ohkuma M."/>
            <person name="Sergeev A.F."/>
            <person name="Mikhailov V.V."/>
            <person name="Crawford R.J."/>
            <person name="Sawabe T."/>
        </authorList>
    </citation>
    <scope>NUCLEOTIDE SEQUENCE [LARGE SCALE GENOMIC DNA]</scope>
    <source>
        <strain evidence="6 7">A3d10</strain>
    </source>
</reference>
<feature type="domain" description="HhH-GPD" evidence="5">
    <location>
        <begin position="53"/>
        <end position="205"/>
    </location>
</feature>
<dbReference type="Gene3D" id="1.10.1670.40">
    <property type="match status" value="1"/>
</dbReference>
<accession>W5YJU2</accession>
<comment type="catalytic activity">
    <reaction evidence="1">
        <text>Hydrolysis of alkylated DNA, releasing 3-methyladenine, 3-methylguanine, 7-methylguanine and 7-methyladenine.</text>
        <dbReference type="EC" id="3.2.2.21"/>
    </reaction>
</comment>
<dbReference type="InterPro" id="IPR003265">
    <property type="entry name" value="HhH-GPD_domain"/>
</dbReference>
<gene>
    <name evidence="6" type="ORF">AU14_15490</name>
</gene>
<proteinExistence type="predicted"/>
<dbReference type="InterPro" id="IPR051912">
    <property type="entry name" value="Alkylbase_DNA_Glycosylase/TA"/>
</dbReference>
<organism evidence="6 7">
    <name type="scientific">Marinobacter similis</name>
    <dbReference type="NCBI Taxonomy" id="1420916"/>
    <lineage>
        <taxon>Bacteria</taxon>
        <taxon>Pseudomonadati</taxon>
        <taxon>Pseudomonadota</taxon>
        <taxon>Gammaproteobacteria</taxon>
        <taxon>Pseudomonadales</taxon>
        <taxon>Marinobacteraceae</taxon>
        <taxon>Marinobacter</taxon>
    </lineage>
</organism>
<dbReference type="GO" id="GO:0006285">
    <property type="term" value="P:base-excision repair, AP site formation"/>
    <property type="evidence" value="ECO:0007669"/>
    <property type="project" value="TreeGrafter"/>
</dbReference>
<dbReference type="EMBL" id="CP007151">
    <property type="protein sequence ID" value="AHI29472.1"/>
    <property type="molecule type" value="Genomic_DNA"/>
</dbReference>
<dbReference type="AlphaFoldDB" id="W5YJU2"/>
<dbReference type="GO" id="GO:0043916">
    <property type="term" value="F:DNA-7-methylguanine glycosylase activity"/>
    <property type="evidence" value="ECO:0007669"/>
    <property type="project" value="TreeGrafter"/>
</dbReference>
<keyword evidence="7" id="KW-1185">Reference proteome</keyword>
<dbReference type="STRING" id="1420916.AU14_15490"/>
<dbReference type="InterPro" id="IPR011257">
    <property type="entry name" value="DNA_glycosylase"/>
</dbReference>
<dbReference type="GO" id="GO:0032131">
    <property type="term" value="F:alkylated DNA binding"/>
    <property type="evidence" value="ECO:0007669"/>
    <property type="project" value="TreeGrafter"/>
</dbReference>
<evidence type="ECO:0000313" key="7">
    <source>
        <dbReference type="Proteomes" id="UP000061489"/>
    </source>
</evidence>
<dbReference type="CDD" id="cd00056">
    <property type="entry name" value="ENDO3c"/>
    <property type="match status" value="1"/>
</dbReference>
<dbReference type="HOGENOM" id="CLU_000445_72_5_6"/>
<keyword evidence="4" id="KW-0234">DNA repair</keyword>